<evidence type="ECO:0000313" key="14">
    <source>
        <dbReference type="Proteomes" id="UP001519460"/>
    </source>
</evidence>
<feature type="domain" description="Protein kinase" evidence="12">
    <location>
        <begin position="259"/>
        <end position="531"/>
    </location>
</feature>
<evidence type="ECO:0000256" key="4">
    <source>
        <dbReference type="ARBA" id="ARBA00022679"/>
    </source>
</evidence>
<dbReference type="PROSITE" id="PS00108">
    <property type="entry name" value="PROTEIN_KINASE_ST"/>
    <property type="match status" value="1"/>
</dbReference>
<keyword evidence="5 10" id="KW-0547">Nucleotide-binding</keyword>
<evidence type="ECO:0000256" key="5">
    <source>
        <dbReference type="ARBA" id="ARBA00022741"/>
    </source>
</evidence>
<keyword evidence="6" id="KW-0418">Kinase</keyword>
<dbReference type="GO" id="GO:0005524">
    <property type="term" value="F:ATP binding"/>
    <property type="evidence" value="ECO:0007669"/>
    <property type="project" value="UniProtKB-UniRule"/>
</dbReference>
<feature type="compositionally biased region" description="Polar residues" evidence="11">
    <location>
        <begin position="131"/>
        <end position="142"/>
    </location>
</feature>
<protein>
    <recommendedName>
        <fullName evidence="2">non-specific serine/threonine protein kinase</fullName>
        <ecNumber evidence="2">2.7.11.1</ecNumber>
    </recommendedName>
</protein>
<evidence type="ECO:0000256" key="9">
    <source>
        <dbReference type="ARBA" id="ARBA00048679"/>
    </source>
</evidence>
<dbReference type="PANTHER" id="PTHR27001">
    <property type="entry name" value="OS01G0253100 PROTEIN"/>
    <property type="match status" value="1"/>
</dbReference>
<dbReference type="PANTHER" id="PTHR27001:SF931">
    <property type="entry name" value="OS11G0664100 PROTEIN"/>
    <property type="match status" value="1"/>
</dbReference>
<dbReference type="EMBL" id="JACVVK020000139">
    <property type="protein sequence ID" value="KAK7489304.1"/>
    <property type="molecule type" value="Genomic_DNA"/>
</dbReference>
<dbReference type="SUPFAM" id="SSF47986">
    <property type="entry name" value="DEATH domain"/>
    <property type="match status" value="1"/>
</dbReference>
<dbReference type="InterPro" id="IPR008271">
    <property type="entry name" value="Ser/Thr_kinase_AS"/>
</dbReference>
<dbReference type="Gene3D" id="1.10.533.10">
    <property type="entry name" value="Death Domain, Fas"/>
    <property type="match status" value="1"/>
</dbReference>
<dbReference type="GO" id="GO:0004674">
    <property type="term" value="F:protein serine/threonine kinase activity"/>
    <property type="evidence" value="ECO:0007669"/>
    <property type="project" value="UniProtKB-KW"/>
</dbReference>
<dbReference type="EC" id="2.7.11.1" evidence="2"/>
<feature type="binding site" evidence="10">
    <location>
        <position position="287"/>
    </location>
    <ligand>
        <name>ATP</name>
        <dbReference type="ChEBI" id="CHEBI:30616"/>
    </ligand>
</feature>
<dbReference type="FunFam" id="1.10.510.10:FF:000754">
    <property type="entry name" value="Interleukin-1 receptor-associated kinase"/>
    <property type="match status" value="1"/>
</dbReference>
<dbReference type="SMART" id="SM00220">
    <property type="entry name" value="S_TKc"/>
    <property type="match status" value="1"/>
</dbReference>
<dbReference type="SUPFAM" id="SSF56112">
    <property type="entry name" value="Protein kinase-like (PK-like)"/>
    <property type="match status" value="1"/>
</dbReference>
<evidence type="ECO:0000256" key="6">
    <source>
        <dbReference type="ARBA" id="ARBA00022777"/>
    </source>
</evidence>
<evidence type="ECO:0000256" key="2">
    <source>
        <dbReference type="ARBA" id="ARBA00012513"/>
    </source>
</evidence>
<evidence type="ECO:0000256" key="1">
    <source>
        <dbReference type="ARBA" id="ARBA00008718"/>
    </source>
</evidence>
<evidence type="ECO:0000256" key="11">
    <source>
        <dbReference type="SAM" id="MobiDB-lite"/>
    </source>
</evidence>
<dbReference type="Gene3D" id="3.30.200.20">
    <property type="entry name" value="Phosphorylase Kinase, domain 1"/>
    <property type="match status" value="1"/>
</dbReference>
<keyword evidence="4" id="KW-0808">Transferase</keyword>
<dbReference type="PROSITE" id="PS00107">
    <property type="entry name" value="PROTEIN_KINASE_ATP"/>
    <property type="match status" value="1"/>
</dbReference>
<evidence type="ECO:0000313" key="13">
    <source>
        <dbReference type="EMBL" id="KAK7489304.1"/>
    </source>
</evidence>
<feature type="region of interest" description="Disordered" evidence="11">
    <location>
        <begin position="120"/>
        <end position="142"/>
    </location>
</feature>
<dbReference type="Pfam" id="PF07714">
    <property type="entry name" value="PK_Tyr_Ser-Thr"/>
    <property type="match status" value="1"/>
</dbReference>
<sequence length="536" mass="58745">MGKEVLTMDTYIRKMPHSAYMKLATMLDPDNFWERFAVEIPMRLEMLGQEGAEPRYSSQQMANFALHGGKPGSSPTKRILQDWGTKNSRIHHLITVLTSARLYAAADYLHNDLLKLGPLPHSSDGPDGPDHSNQLSGSNVASGGSDNVCKECLGKPSTSDKDVSTLVARPCFAEQCGEESTGWMSGAGSVCSHHWSCHSGAASELNQDGVSLSRLQREHSVPDEGNEEAWIGLQDIEIQTISYSMLGTVTNNFNEHPLEDGGNLIGSGGFGMVYVGQFHNGFKIAVKCLKVSNQMKEEDLLKQFETEVKMLSQYRHENILHLLGYSKDGPVPCLVYQYLPNGSLEDRLACLHGTPPLSANMRLKIIKGTANGIAYLNGEKYVHRDIKSANILLDSEFTAKVGDFATVCQAPSGSGKTTAINASVVIGTPAYLAREAYSFDVSTKLDAYSFGVVLLEVITGLPPQDNSREDPILPYHIMENVVEPSEIHDYVDPKAGGWVPETVDVLFGIACRCLEDKKRLRPNVSDIKPELDRLTN</sequence>
<keyword evidence="14" id="KW-1185">Reference proteome</keyword>
<dbReference type="Gene3D" id="1.10.510.10">
    <property type="entry name" value="Transferase(Phosphotransferase) domain 1"/>
    <property type="match status" value="1"/>
</dbReference>
<comment type="catalytic activity">
    <reaction evidence="8">
        <text>L-threonyl-[protein] + ATP = O-phospho-L-threonyl-[protein] + ADP + H(+)</text>
        <dbReference type="Rhea" id="RHEA:46608"/>
        <dbReference type="Rhea" id="RHEA-COMP:11060"/>
        <dbReference type="Rhea" id="RHEA-COMP:11605"/>
        <dbReference type="ChEBI" id="CHEBI:15378"/>
        <dbReference type="ChEBI" id="CHEBI:30013"/>
        <dbReference type="ChEBI" id="CHEBI:30616"/>
        <dbReference type="ChEBI" id="CHEBI:61977"/>
        <dbReference type="ChEBI" id="CHEBI:456216"/>
        <dbReference type="EC" id="2.7.11.1"/>
    </reaction>
</comment>
<evidence type="ECO:0000259" key="12">
    <source>
        <dbReference type="PROSITE" id="PS50011"/>
    </source>
</evidence>
<keyword evidence="3" id="KW-0723">Serine/threonine-protein kinase</keyword>
<dbReference type="InterPro" id="IPR000719">
    <property type="entry name" value="Prot_kinase_dom"/>
</dbReference>
<dbReference type="InterPro" id="IPR011029">
    <property type="entry name" value="DEATH-like_dom_sf"/>
</dbReference>
<accession>A0ABD0KQ92</accession>
<organism evidence="13 14">
    <name type="scientific">Batillaria attramentaria</name>
    <dbReference type="NCBI Taxonomy" id="370345"/>
    <lineage>
        <taxon>Eukaryota</taxon>
        <taxon>Metazoa</taxon>
        <taxon>Spiralia</taxon>
        <taxon>Lophotrochozoa</taxon>
        <taxon>Mollusca</taxon>
        <taxon>Gastropoda</taxon>
        <taxon>Caenogastropoda</taxon>
        <taxon>Sorbeoconcha</taxon>
        <taxon>Cerithioidea</taxon>
        <taxon>Batillariidae</taxon>
        <taxon>Batillaria</taxon>
    </lineage>
</organism>
<comment type="similarity">
    <text evidence="1">Belongs to the protein kinase superfamily. TKL Ser/Thr protein kinase family. Pelle subfamily.</text>
</comment>
<dbReference type="AlphaFoldDB" id="A0ABD0KQ92"/>
<dbReference type="InterPro" id="IPR011009">
    <property type="entry name" value="Kinase-like_dom_sf"/>
</dbReference>
<dbReference type="Proteomes" id="UP001519460">
    <property type="component" value="Unassembled WGS sequence"/>
</dbReference>
<evidence type="ECO:0000256" key="10">
    <source>
        <dbReference type="PROSITE-ProRule" id="PRU10141"/>
    </source>
</evidence>
<proteinExistence type="inferred from homology"/>
<dbReference type="PROSITE" id="PS50011">
    <property type="entry name" value="PROTEIN_KINASE_DOM"/>
    <property type="match status" value="1"/>
</dbReference>
<dbReference type="InterPro" id="IPR017441">
    <property type="entry name" value="Protein_kinase_ATP_BS"/>
</dbReference>
<name>A0ABD0KQ92_9CAEN</name>
<comment type="caution">
    <text evidence="13">The sequence shown here is derived from an EMBL/GenBank/DDBJ whole genome shotgun (WGS) entry which is preliminary data.</text>
</comment>
<evidence type="ECO:0000256" key="7">
    <source>
        <dbReference type="ARBA" id="ARBA00022840"/>
    </source>
</evidence>
<evidence type="ECO:0000256" key="3">
    <source>
        <dbReference type="ARBA" id="ARBA00022527"/>
    </source>
</evidence>
<evidence type="ECO:0000256" key="8">
    <source>
        <dbReference type="ARBA" id="ARBA00047899"/>
    </source>
</evidence>
<reference evidence="13 14" key="1">
    <citation type="journal article" date="2023" name="Sci. Data">
        <title>Genome assembly of the Korean intertidal mud-creeper Batillaria attramentaria.</title>
        <authorList>
            <person name="Patra A.K."/>
            <person name="Ho P.T."/>
            <person name="Jun S."/>
            <person name="Lee S.J."/>
            <person name="Kim Y."/>
            <person name="Won Y.J."/>
        </authorList>
    </citation>
    <scope>NUCLEOTIDE SEQUENCE [LARGE SCALE GENOMIC DNA]</scope>
    <source>
        <strain evidence="13">Wonlab-2016</strain>
    </source>
</reference>
<dbReference type="InterPro" id="IPR001245">
    <property type="entry name" value="Ser-Thr/Tyr_kinase_cat_dom"/>
</dbReference>
<comment type="catalytic activity">
    <reaction evidence="9">
        <text>L-seryl-[protein] + ATP = O-phospho-L-seryl-[protein] + ADP + H(+)</text>
        <dbReference type="Rhea" id="RHEA:17989"/>
        <dbReference type="Rhea" id="RHEA-COMP:9863"/>
        <dbReference type="Rhea" id="RHEA-COMP:11604"/>
        <dbReference type="ChEBI" id="CHEBI:15378"/>
        <dbReference type="ChEBI" id="CHEBI:29999"/>
        <dbReference type="ChEBI" id="CHEBI:30616"/>
        <dbReference type="ChEBI" id="CHEBI:83421"/>
        <dbReference type="ChEBI" id="CHEBI:456216"/>
        <dbReference type="EC" id="2.7.11.1"/>
    </reaction>
</comment>
<gene>
    <name evidence="13" type="ORF">BaRGS_00019412</name>
</gene>
<keyword evidence="7 10" id="KW-0067">ATP-binding</keyword>